<feature type="signal peptide" evidence="1">
    <location>
        <begin position="1"/>
        <end position="27"/>
    </location>
</feature>
<dbReference type="EMBL" id="JAWDID010000011">
    <property type="protein sequence ID" value="MDU0340247.1"/>
    <property type="molecule type" value="Genomic_DNA"/>
</dbReference>
<gene>
    <name evidence="2" type="ORF">RKE40_10160</name>
</gene>
<feature type="chain" id="PRO_5045804195" evidence="1">
    <location>
        <begin position="28"/>
        <end position="79"/>
    </location>
</feature>
<dbReference type="Proteomes" id="UP001254257">
    <property type="component" value="Unassembled WGS sequence"/>
</dbReference>
<keyword evidence="3" id="KW-1185">Reference proteome</keyword>
<protein>
    <submittedName>
        <fullName evidence="2">Uncharacterized protein</fullName>
    </submittedName>
</protein>
<evidence type="ECO:0000313" key="3">
    <source>
        <dbReference type="Proteomes" id="UP001254257"/>
    </source>
</evidence>
<name>A0ABU3S640_9HYPH</name>
<proteinExistence type="predicted"/>
<sequence length="79" mass="8970">MIRQIFLGWTLVTAALLCFAGQNDAFACTKTAGCVMDVFHEDYDMKRNGRMEEAIRAGRANVEAFRAYQQAEKTYAARR</sequence>
<evidence type="ECO:0000256" key="1">
    <source>
        <dbReference type="SAM" id="SignalP"/>
    </source>
</evidence>
<accession>A0ABU3S640</accession>
<dbReference type="RefSeq" id="WP_316018118.1">
    <property type="nucleotide sequence ID" value="NZ_JAWDID010000011.1"/>
</dbReference>
<comment type="caution">
    <text evidence="2">The sequence shown here is derived from an EMBL/GenBank/DDBJ whole genome shotgun (WGS) entry which is preliminary data.</text>
</comment>
<reference evidence="2 3" key="1">
    <citation type="submission" date="2023-09" db="EMBL/GenBank/DDBJ databases">
        <title>Whole genome shotgun sequencing (WGS) of Bosea sp. ZW T0_25, isolated from stored onions (Allium cepa).</title>
        <authorList>
            <person name="Stoll D.A."/>
            <person name="Huch M."/>
        </authorList>
    </citation>
    <scope>NUCLEOTIDE SEQUENCE [LARGE SCALE GENOMIC DNA]</scope>
    <source>
        <strain evidence="2 3">ZW T0_25</strain>
    </source>
</reference>
<keyword evidence="1" id="KW-0732">Signal</keyword>
<organism evidence="2 3">
    <name type="scientific">Bosea rubneri</name>
    <dbReference type="NCBI Taxonomy" id="3075434"/>
    <lineage>
        <taxon>Bacteria</taxon>
        <taxon>Pseudomonadati</taxon>
        <taxon>Pseudomonadota</taxon>
        <taxon>Alphaproteobacteria</taxon>
        <taxon>Hyphomicrobiales</taxon>
        <taxon>Boseaceae</taxon>
        <taxon>Bosea</taxon>
    </lineage>
</organism>
<evidence type="ECO:0000313" key="2">
    <source>
        <dbReference type="EMBL" id="MDU0340247.1"/>
    </source>
</evidence>